<comment type="caution">
    <text evidence="3">The sequence shown here is derived from an EMBL/GenBank/DDBJ whole genome shotgun (WGS) entry which is preliminary data.</text>
</comment>
<keyword evidence="3" id="KW-0489">Methyltransferase</keyword>
<dbReference type="Proteomes" id="UP000006250">
    <property type="component" value="Unassembled WGS sequence"/>
</dbReference>
<evidence type="ECO:0000256" key="1">
    <source>
        <dbReference type="ARBA" id="ARBA00022679"/>
    </source>
</evidence>
<dbReference type="InterPro" id="IPR041698">
    <property type="entry name" value="Methyltransf_25"/>
</dbReference>
<gene>
    <name evidence="3" type="ORF">DesfrDRAFT_2283</name>
</gene>
<dbReference type="SUPFAM" id="SSF53335">
    <property type="entry name" value="S-adenosyl-L-methionine-dependent methyltransferases"/>
    <property type="match status" value="1"/>
</dbReference>
<dbReference type="STRING" id="596151.DesfrDRAFT_2283"/>
<sequence>MKASDYLKWIGNGQAGAFLRLSSNLKGFYRICFLAKAGKMGLLQALAASPLRLEEALDALALSPEKHAASLKAFLHLGVTLGEIDPRRNRYALKGNLAKAMAKPEFDALLSLAEEASGLHAPYIAAALSEEVEGESLRALSDRHSEVIARSSKIAEPVLKSVLDDLLPESGPCAFLEVGSGSGVYLLHALSRNPELSATGVELVEELARNIRRKIMDAGQAGRAEMLAGDMWTLDYQEQFDCITLFNNIYYFPESDHPKLLEKLYRWLKPGGRLAIATLCRDGKHSIDAIMHMWSVMTPGASLLPEPGAFTALMSKSGYLAKTVTPSRLDSAMKVFVGQKPA</sequence>
<keyword evidence="1 3" id="KW-0808">Transferase</keyword>
<protein>
    <submittedName>
        <fullName evidence="3">Methyltransferase type 11</fullName>
    </submittedName>
</protein>
<dbReference type="OrthoDB" id="9769602at2"/>
<reference evidence="3 4" key="1">
    <citation type="submission" date="2010-08" db="EMBL/GenBank/DDBJ databases">
        <title>The draft genome of Desulfovibrio fructosovorans JJ.</title>
        <authorList>
            <consortium name="US DOE Joint Genome Institute (JGI-PGF)"/>
            <person name="Lucas S."/>
            <person name="Copeland A."/>
            <person name="Lapidus A."/>
            <person name="Cheng J.-F."/>
            <person name="Bruce D."/>
            <person name="Goodwin L."/>
            <person name="Pitluck S."/>
            <person name="Land M.L."/>
            <person name="Hauser L."/>
            <person name="Chang Y.-J."/>
            <person name="Jeffries C."/>
            <person name="Wall J.D."/>
            <person name="Stahl D.A."/>
            <person name="Arkin A.P."/>
            <person name="Dehal P."/>
            <person name="Stolyar S.M."/>
            <person name="Hazen T.C."/>
            <person name="Woyke T.J."/>
        </authorList>
    </citation>
    <scope>NUCLEOTIDE SEQUENCE [LARGE SCALE GENOMIC DNA]</scope>
    <source>
        <strain evidence="3 4">JJ</strain>
    </source>
</reference>
<dbReference type="EMBL" id="AECZ01000014">
    <property type="protein sequence ID" value="EFL50911.1"/>
    <property type="molecule type" value="Genomic_DNA"/>
</dbReference>
<dbReference type="RefSeq" id="WP_005993972.1">
    <property type="nucleotide sequence ID" value="NZ_AECZ01000014.1"/>
</dbReference>
<feature type="domain" description="Methyltransferase" evidence="2">
    <location>
        <begin position="176"/>
        <end position="272"/>
    </location>
</feature>
<accession>E1JXD4</accession>
<evidence type="ECO:0000313" key="4">
    <source>
        <dbReference type="Proteomes" id="UP000006250"/>
    </source>
</evidence>
<organism evidence="3 4">
    <name type="scientific">Solidesulfovibrio fructosivorans JJ]</name>
    <dbReference type="NCBI Taxonomy" id="596151"/>
    <lineage>
        <taxon>Bacteria</taxon>
        <taxon>Pseudomonadati</taxon>
        <taxon>Thermodesulfobacteriota</taxon>
        <taxon>Desulfovibrionia</taxon>
        <taxon>Desulfovibrionales</taxon>
        <taxon>Desulfovibrionaceae</taxon>
        <taxon>Solidesulfovibrio</taxon>
    </lineage>
</organism>
<dbReference type="InterPro" id="IPR029063">
    <property type="entry name" value="SAM-dependent_MTases_sf"/>
</dbReference>
<dbReference type="CDD" id="cd02440">
    <property type="entry name" value="AdoMet_MTases"/>
    <property type="match status" value="1"/>
</dbReference>
<dbReference type="AlphaFoldDB" id="E1JXD4"/>
<name>E1JXD4_SOLFR</name>
<evidence type="ECO:0000259" key="2">
    <source>
        <dbReference type="Pfam" id="PF13649"/>
    </source>
</evidence>
<proteinExistence type="predicted"/>
<dbReference type="GO" id="GO:0008168">
    <property type="term" value="F:methyltransferase activity"/>
    <property type="evidence" value="ECO:0007669"/>
    <property type="project" value="UniProtKB-KW"/>
</dbReference>
<dbReference type="eggNOG" id="COG2890">
    <property type="taxonomic scope" value="Bacteria"/>
</dbReference>
<keyword evidence="4" id="KW-1185">Reference proteome</keyword>
<dbReference type="Pfam" id="PF13649">
    <property type="entry name" value="Methyltransf_25"/>
    <property type="match status" value="1"/>
</dbReference>
<evidence type="ECO:0000313" key="3">
    <source>
        <dbReference type="EMBL" id="EFL50911.1"/>
    </source>
</evidence>
<dbReference type="Gene3D" id="3.40.50.150">
    <property type="entry name" value="Vaccinia Virus protein VP39"/>
    <property type="match status" value="1"/>
</dbReference>
<dbReference type="GO" id="GO:0032259">
    <property type="term" value="P:methylation"/>
    <property type="evidence" value="ECO:0007669"/>
    <property type="project" value="UniProtKB-KW"/>
</dbReference>
<dbReference type="PANTHER" id="PTHR43861">
    <property type="entry name" value="TRANS-ACONITATE 2-METHYLTRANSFERASE-RELATED"/>
    <property type="match status" value="1"/>
</dbReference>